<gene>
    <name evidence="5" type="primary">rplY</name>
    <name evidence="5" type="synonym">ctc</name>
    <name evidence="9" type="ORF">HMPREF9238_00684</name>
</gene>
<evidence type="ECO:0000313" key="10">
    <source>
        <dbReference type="Proteomes" id="UP000014387"/>
    </source>
</evidence>
<dbReference type="InterPro" id="IPR020930">
    <property type="entry name" value="Ribosomal_uL5_bac-type"/>
</dbReference>
<reference evidence="9 10" key="1">
    <citation type="submission" date="2013-05" db="EMBL/GenBank/DDBJ databases">
        <title>The Genome Sequence of Actinomyces europaeus ACS-120-V-COL10B.</title>
        <authorList>
            <consortium name="The Broad Institute Genomics Platform"/>
            <person name="Earl A."/>
            <person name="Ward D."/>
            <person name="Feldgarden M."/>
            <person name="Gevers D."/>
            <person name="Saerens B."/>
            <person name="Vaneechoutte M."/>
            <person name="Walker B."/>
            <person name="Young S."/>
            <person name="Zeng Q."/>
            <person name="Gargeya S."/>
            <person name="Fitzgerald M."/>
            <person name="Haas B."/>
            <person name="Abouelleil A."/>
            <person name="Allen A.W."/>
            <person name="Alvarado L."/>
            <person name="Arachchi H.M."/>
            <person name="Berlin A.M."/>
            <person name="Chapman S.B."/>
            <person name="Gainer-Dewar J."/>
            <person name="Goldberg J."/>
            <person name="Griggs A."/>
            <person name="Gujja S."/>
            <person name="Hansen M."/>
            <person name="Howarth C."/>
            <person name="Imamovic A."/>
            <person name="Ireland A."/>
            <person name="Larimer J."/>
            <person name="McCowan C."/>
            <person name="Murphy C."/>
            <person name="Pearson M."/>
            <person name="Poon T.W."/>
            <person name="Priest M."/>
            <person name="Roberts A."/>
            <person name="Saif S."/>
            <person name="Shea T."/>
            <person name="Sisk P."/>
            <person name="Sykes S."/>
            <person name="Wortman J."/>
            <person name="Nusbaum C."/>
            <person name="Birren B."/>
        </authorList>
    </citation>
    <scope>NUCLEOTIDE SEQUENCE [LARGE SCALE GENOMIC DNA]</scope>
    <source>
        <strain evidence="9 10">ACS-120-V-Col10b</strain>
    </source>
</reference>
<dbReference type="GO" id="GO:0006412">
    <property type="term" value="P:translation"/>
    <property type="evidence" value="ECO:0007669"/>
    <property type="project" value="UniProtKB-UniRule"/>
</dbReference>
<feature type="domain" description="Large ribosomal subunit protein bL25 L25" evidence="7">
    <location>
        <begin position="9"/>
        <end position="93"/>
    </location>
</feature>
<evidence type="ECO:0000259" key="8">
    <source>
        <dbReference type="Pfam" id="PF14693"/>
    </source>
</evidence>
<dbReference type="InterPro" id="IPR029751">
    <property type="entry name" value="Ribosomal_L25_dom"/>
</dbReference>
<dbReference type="EMBL" id="AGWN01000001">
    <property type="protein sequence ID" value="EPD30929.1"/>
    <property type="molecule type" value="Genomic_DNA"/>
</dbReference>
<dbReference type="InterPro" id="IPR011035">
    <property type="entry name" value="Ribosomal_bL25/Gln-tRNA_synth"/>
</dbReference>
<dbReference type="RefSeq" id="WP_016444041.1">
    <property type="nucleotide sequence ID" value="NZ_KE150266.1"/>
</dbReference>
<dbReference type="HAMAP" id="MF_01334">
    <property type="entry name" value="Ribosomal_bL25_CTC"/>
    <property type="match status" value="1"/>
</dbReference>
<keyword evidence="1 5" id="KW-0699">rRNA-binding</keyword>
<dbReference type="NCBIfam" id="TIGR00731">
    <property type="entry name" value="bL25_bact_ctc"/>
    <property type="match status" value="1"/>
</dbReference>
<feature type="domain" description="Large ribosomal subunit protein bL25 beta" evidence="8">
    <location>
        <begin position="102"/>
        <end position="180"/>
    </location>
</feature>
<proteinExistence type="inferred from homology"/>
<evidence type="ECO:0000313" key="9">
    <source>
        <dbReference type="EMBL" id="EPD30929.1"/>
    </source>
</evidence>
<dbReference type="SUPFAM" id="SSF50715">
    <property type="entry name" value="Ribosomal protein L25-like"/>
    <property type="match status" value="1"/>
</dbReference>
<feature type="region of interest" description="Disordered" evidence="6">
    <location>
        <begin position="184"/>
        <end position="211"/>
    </location>
</feature>
<sequence>MPADITRMEAKVRTEFGKGAARRARREGLVPAVVYSDFVEPIHLDLPGHETFLVVKDSANALVNLVFDGNEQLALVKDIQRHPVRRDILHVDMFAVRRDETVEVTVPLVIHGEVKDNMVANQEHFEILVKAPVIAIPQSFELSIEGMTEGDTLTVSALEMPEGVTHEMDPEEVLVSIVAAEEIPEPEVAEAEEGEAAEGEAEAEEEVAEEE</sequence>
<dbReference type="PANTHER" id="PTHR33284">
    <property type="entry name" value="RIBOSOMAL PROTEIN L25/GLN-TRNA SYNTHETASE, ANTI-CODON-BINDING DOMAIN-CONTAINING PROTEIN"/>
    <property type="match status" value="1"/>
</dbReference>
<dbReference type="Gene3D" id="2.40.240.10">
    <property type="entry name" value="Ribosomal Protein L25, Chain P"/>
    <property type="match status" value="1"/>
</dbReference>
<dbReference type="Pfam" id="PF01386">
    <property type="entry name" value="Ribosomal_L25p"/>
    <property type="match status" value="1"/>
</dbReference>
<dbReference type="PANTHER" id="PTHR33284:SF1">
    <property type="entry name" value="RIBOSOMAL PROTEIN L25_GLN-TRNA SYNTHETASE, ANTI-CODON-BINDING DOMAIN-CONTAINING PROTEIN"/>
    <property type="match status" value="1"/>
</dbReference>
<comment type="subunit">
    <text evidence="5">Part of the 50S ribosomal subunit; part of the 5S rRNA/L5/L18/L25 subcomplex. Contacts the 5S rRNA. Binds to the 5S rRNA independently of L5 and L18.</text>
</comment>
<comment type="caution">
    <text evidence="9">The sequence shown here is derived from an EMBL/GenBank/DDBJ whole genome shotgun (WGS) entry which is preliminary data.</text>
</comment>
<keyword evidence="10" id="KW-1185">Reference proteome</keyword>
<evidence type="ECO:0000256" key="4">
    <source>
        <dbReference type="ARBA" id="ARBA00023274"/>
    </source>
</evidence>
<dbReference type="AlphaFoldDB" id="A0A9W5REG0"/>
<comment type="similarity">
    <text evidence="5">Belongs to the bacterial ribosomal protein bL25 family. CTC subfamily.</text>
</comment>
<evidence type="ECO:0000256" key="5">
    <source>
        <dbReference type="HAMAP-Rule" id="MF_01334"/>
    </source>
</evidence>
<evidence type="ECO:0000256" key="6">
    <source>
        <dbReference type="SAM" id="MobiDB-lite"/>
    </source>
</evidence>
<dbReference type="InterPro" id="IPR020057">
    <property type="entry name" value="Ribosomal_bL25_b-dom"/>
</dbReference>
<name>A0A9W5REG0_9ACTO</name>
<dbReference type="GO" id="GO:0022625">
    <property type="term" value="C:cytosolic large ribosomal subunit"/>
    <property type="evidence" value="ECO:0007669"/>
    <property type="project" value="TreeGrafter"/>
</dbReference>
<dbReference type="NCBIfam" id="NF004131">
    <property type="entry name" value="PRK05618.2-1"/>
    <property type="match status" value="1"/>
</dbReference>
<keyword evidence="4 5" id="KW-0687">Ribonucleoprotein</keyword>
<evidence type="ECO:0000259" key="7">
    <source>
        <dbReference type="Pfam" id="PF01386"/>
    </source>
</evidence>
<dbReference type="Proteomes" id="UP000014387">
    <property type="component" value="Unassembled WGS sequence"/>
</dbReference>
<dbReference type="GO" id="GO:0003735">
    <property type="term" value="F:structural constituent of ribosome"/>
    <property type="evidence" value="ECO:0007669"/>
    <property type="project" value="InterPro"/>
</dbReference>
<dbReference type="InterPro" id="IPR037121">
    <property type="entry name" value="Ribosomal_bL25_C"/>
</dbReference>
<accession>A0A9W5REG0</accession>
<keyword evidence="2 5" id="KW-0694">RNA-binding</keyword>
<protein>
    <recommendedName>
        <fullName evidence="5">Large ribosomal subunit protein bL25</fullName>
    </recommendedName>
    <alternativeName>
        <fullName evidence="5">General stress protein CTC</fullName>
    </alternativeName>
</protein>
<dbReference type="Gene3D" id="2.170.120.20">
    <property type="entry name" value="Ribosomal protein L25, beta domain"/>
    <property type="match status" value="1"/>
</dbReference>
<comment type="function">
    <text evidence="5">This is one of the proteins that binds to the 5S RNA in the ribosome where it forms part of the central protuberance.</text>
</comment>
<dbReference type="InterPro" id="IPR020056">
    <property type="entry name" value="Rbsml_bL25/Gln-tRNA_synth_N"/>
</dbReference>
<keyword evidence="3 5" id="KW-0689">Ribosomal protein</keyword>
<evidence type="ECO:0000256" key="3">
    <source>
        <dbReference type="ARBA" id="ARBA00022980"/>
    </source>
</evidence>
<evidence type="ECO:0000256" key="1">
    <source>
        <dbReference type="ARBA" id="ARBA00022730"/>
    </source>
</evidence>
<evidence type="ECO:0000256" key="2">
    <source>
        <dbReference type="ARBA" id="ARBA00022884"/>
    </source>
</evidence>
<organism evidence="9 10">
    <name type="scientific">Gleimia europaea ACS-120-V-Col10b</name>
    <dbReference type="NCBI Taxonomy" id="883069"/>
    <lineage>
        <taxon>Bacteria</taxon>
        <taxon>Bacillati</taxon>
        <taxon>Actinomycetota</taxon>
        <taxon>Actinomycetes</taxon>
        <taxon>Actinomycetales</taxon>
        <taxon>Actinomycetaceae</taxon>
        <taxon>Gleimia</taxon>
    </lineage>
</organism>
<dbReference type="InterPro" id="IPR001021">
    <property type="entry name" value="Ribosomal_bL25_long"/>
</dbReference>
<dbReference type="Pfam" id="PF14693">
    <property type="entry name" value="Ribosomal_TL5_C"/>
    <property type="match status" value="1"/>
</dbReference>
<dbReference type="CDD" id="cd00495">
    <property type="entry name" value="Ribosomal_L25_TL5_CTC"/>
    <property type="match status" value="1"/>
</dbReference>
<dbReference type="GO" id="GO:0008097">
    <property type="term" value="F:5S rRNA binding"/>
    <property type="evidence" value="ECO:0007669"/>
    <property type="project" value="InterPro"/>
</dbReference>